<feature type="transmembrane region" description="Helical" evidence="1">
    <location>
        <begin position="35"/>
        <end position="60"/>
    </location>
</feature>
<dbReference type="OrthoDB" id="3694109at2"/>
<feature type="transmembrane region" description="Helical" evidence="1">
    <location>
        <begin position="192"/>
        <end position="210"/>
    </location>
</feature>
<feature type="transmembrane region" description="Helical" evidence="1">
    <location>
        <begin position="291"/>
        <end position="312"/>
    </location>
</feature>
<keyword evidence="1" id="KW-1133">Transmembrane helix</keyword>
<gene>
    <name evidence="2" type="ORF">EV645_2714</name>
</gene>
<dbReference type="RefSeq" id="WP_130443135.1">
    <property type="nucleotide sequence ID" value="NZ_SHKR01000011.1"/>
</dbReference>
<evidence type="ECO:0000256" key="1">
    <source>
        <dbReference type="SAM" id="Phobius"/>
    </source>
</evidence>
<sequence length="317" mass="34187">MIALGCSKWPWDWDDCIRDGLQTAIQWAFGKFFDFIFQAIASVVVNAVEAVMNAVALLWINIQTPDIAQNTPAIWVQQHTNFIMVFIASLAVIVGAVQMAISHRGEPAKEILRSLITLVVVTASATAFAGTLIAAADGFSTWIVHEALNAKNHCVAVPVLDTANPANTKDQCFTDALTEALVNPLKSPAEQFGWLLVIFVGILMVISSIIQLALMIIRYGMLVLLVGVLPLTAAATNTEMGMMWFKRSLAWLAGFIIYKPVAALIYATAIYLMSVPTVDGAPAGTPQTLKIVTGATMMLLAIVALPAILRFVSPRTS</sequence>
<organism evidence="2 3">
    <name type="scientific">Kribbella rubisoli</name>
    <dbReference type="NCBI Taxonomy" id="3075929"/>
    <lineage>
        <taxon>Bacteria</taxon>
        <taxon>Bacillati</taxon>
        <taxon>Actinomycetota</taxon>
        <taxon>Actinomycetes</taxon>
        <taxon>Propionibacteriales</taxon>
        <taxon>Kribbellaceae</taxon>
        <taxon>Kribbella</taxon>
    </lineage>
</organism>
<keyword evidence="1" id="KW-0812">Transmembrane</keyword>
<evidence type="ECO:0008006" key="4">
    <source>
        <dbReference type="Google" id="ProtNLM"/>
    </source>
</evidence>
<name>A0A4Q7XDD3_9ACTN</name>
<dbReference type="Proteomes" id="UP000292027">
    <property type="component" value="Unassembled WGS sequence"/>
</dbReference>
<feature type="transmembrane region" description="Helical" evidence="1">
    <location>
        <begin position="216"/>
        <end position="237"/>
    </location>
</feature>
<dbReference type="EMBL" id="SHKR01000011">
    <property type="protein sequence ID" value="RZU20479.1"/>
    <property type="molecule type" value="Genomic_DNA"/>
</dbReference>
<keyword evidence="1" id="KW-0472">Membrane</keyword>
<reference evidence="2 3" key="1">
    <citation type="journal article" date="2015" name="Stand. Genomic Sci.">
        <title>Genomic Encyclopedia of Bacterial and Archaeal Type Strains, Phase III: the genomes of soil and plant-associated and newly described type strains.</title>
        <authorList>
            <person name="Whitman W.B."/>
            <person name="Woyke T."/>
            <person name="Klenk H.P."/>
            <person name="Zhou Y."/>
            <person name="Lilburn T.G."/>
            <person name="Beck B.J."/>
            <person name="De Vos P."/>
            <person name="Vandamme P."/>
            <person name="Eisen J.A."/>
            <person name="Garrity G."/>
            <person name="Hugenholtz P."/>
            <person name="Kyrpides N.C."/>
        </authorList>
    </citation>
    <scope>NUCLEOTIDE SEQUENCE [LARGE SCALE GENOMIC DNA]</scope>
    <source>
        <strain evidence="2 3">VKM Ac-2540</strain>
    </source>
</reference>
<dbReference type="AlphaFoldDB" id="A0A4Q7XDD3"/>
<proteinExistence type="predicted"/>
<evidence type="ECO:0000313" key="2">
    <source>
        <dbReference type="EMBL" id="RZU20479.1"/>
    </source>
</evidence>
<keyword evidence="3" id="KW-1185">Reference proteome</keyword>
<evidence type="ECO:0000313" key="3">
    <source>
        <dbReference type="Proteomes" id="UP000292027"/>
    </source>
</evidence>
<protein>
    <recommendedName>
        <fullName evidence="4">TrbL/VirB6 plasmid conjugal transfer protein</fullName>
    </recommendedName>
</protein>
<feature type="transmembrane region" description="Helical" evidence="1">
    <location>
        <begin position="249"/>
        <end position="271"/>
    </location>
</feature>
<accession>A0A4Q7XDD3</accession>
<feature type="transmembrane region" description="Helical" evidence="1">
    <location>
        <begin position="81"/>
        <end position="101"/>
    </location>
</feature>
<comment type="caution">
    <text evidence="2">The sequence shown here is derived from an EMBL/GenBank/DDBJ whole genome shotgun (WGS) entry which is preliminary data.</text>
</comment>
<feature type="transmembrane region" description="Helical" evidence="1">
    <location>
        <begin position="113"/>
        <end position="135"/>
    </location>
</feature>